<feature type="region of interest" description="Disordered" evidence="1">
    <location>
        <begin position="1"/>
        <end position="38"/>
    </location>
</feature>
<organism evidence="2">
    <name type="scientific">uncultured Microcoleus sp</name>
    <dbReference type="NCBI Taxonomy" id="259945"/>
    <lineage>
        <taxon>Bacteria</taxon>
        <taxon>Bacillati</taxon>
        <taxon>Cyanobacteriota</taxon>
        <taxon>Cyanophyceae</taxon>
        <taxon>Oscillatoriophycideae</taxon>
        <taxon>Oscillatoriales</taxon>
        <taxon>Microcoleaceae</taxon>
        <taxon>Microcoleus</taxon>
        <taxon>environmental samples</taxon>
    </lineage>
</organism>
<reference evidence="2" key="1">
    <citation type="submission" date="2020-02" db="EMBL/GenBank/DDBJ databases">
        <authorList>
            <person name="Meier V. D."/>
        </authorList>
    </citation>
    <scope>NUCLEOTIDE SEQUENCE</scope>
    <source>
        <strain evidence="2">AVDCRST_MAG84</strain>
    </source>
</reference>
<sequence>MAASTLVRERRIHPWSEKKAPHPHRKPPELSVGSLSSI</sequence>
<proteinExistence type="predicted"/>
<name>A0A6J4NPV0_9CYAN</name>
<feature type="compositionally biased region" description="Basic and acidic residues" evidence="1">
    <location>
        <begin position="7"/>
        <end position="20"/>
    </location>
</feature>
<dbReference type="AlphaFoldDB" id="A0A6J4NPV0"/>
<gene>
    <name evidence="2" type="ORF">AVDCRST_MAG84-5681</name>
</gene>
<accession>A0A6J4NPV0</accession>
<protein>
    <submittedName>
        <fullName evidence="2">Uncharacterized protein</fullName>
    </submittedName>
</protein>
<evidence type="ECO:0000256" key="1">
    <source>
        <dbReference type="SAM" id="MobiDB-lite"/>
    </source>
</evidence>
<dbReference type="EMBL" id="CADCTZ010001347">
    <property type="protein sequence ID" value="CAA9392411.1"/>
    <property type="molecule type" value="Genomic_DNA"/>
</dbReference>
<evidence type="ECO:0000313" key="2">
    <source>
        <dbReference type="EMBL" id="CAA9392411.1"/>
    </source>
</evidence>